<dbReference type="Proteomes" id="UP000712600">
    <property type="component" value="Unassembled WGS sequence"/>
</dbReference>
<proteinExistence type="predicted"/>
<dbReference type="EMBL" id="QGKX02001521">
    <property type="protein sequence ID" value="KAF3511549.1"/>
    <property type="molecule type" value="Genomic_DNA"/>
</dbReference>
<gene>
    <name evidence="1" type="ORF">F2Q69_00008614</name>
</gene>
<sequence length="66" mass="7452">MAPLAYQSGLLLRLHHWTSSQTTNMTPVRVVESIHATLTLALISIQSIVRSWIFISRGYAPSPYRI</sequence>
<reference evidence="1" key="1">
    <citation type="submission" date="2019-12" db="EMBL/GenBank/DDBJ databases">
        <title>Genome sequencing and annotation of Brassica cretica.</title>
        <authorList>
            <person name="Studholme D.J."/>
            <person name="Sarris P."/>
        </authorList>
    </citation>
    <scope>NUCLEOTIDE SEQUENCE</scope>
    <source>
        <strain evidence="1">PFS-109/04</strain>
        <tissue evidence="1">Leaf</tissue>
    </source>
</reference>
<comment type="caution">
    <text evidence="1">The sequence shown here is derived from an EMBL/GenBank/DDBJ whole genome shotgun (WGS) entry which is preliminary data.</text>
</comment>
<evidence type="ECO:0000313" key="2">
    <source>
        <dbReference type="Proteomes" id="UP000712600"/>
    </source>
</evidence>
<evidence type="ECO:0000313" key="1">
    <source>
        <dbReference type="EMBL" id="KAF3511549.1"/>
    </source>
</evidence>
<dbReference type="AlphaFoldDB" id="A0A8S9P7U5"/>
<protein>
    <submittedName>
        <fullName evidence="1">Uncharacterized protein</fullName>
    </submittedName>
</protein>
<organism evidence="1 2">
    <name type="scientific">Brassica cretica</name>
    <name type="common">Mustard</name>
    <dbReference type="NCBI Taxonomy" id="69181"/>
    <lineage>
        <taxon>Eukaryota</taxon>
        <taxon>Viridiplantae</taxon>
        <taxon>Streptophyta</taxon>
        <taxon>Embryophyta</taxon>
        <taxon>Tracheophyta</taxon>
        <taxon>Spermatophyta</taxon>
        <taxon>Magnoliopsida</taxon>
        <taxon>eudicotyledons</taxon>
        <taxon>Gunneridae</taxon>
        <taxon>Pentapetalae</taxon>
        <taxon>rosids</taxon>
        <taxon>malvids</taxon>
        <taxon>Brassicales</taxon>
        <taxon>Brassicaceae</taxon>
        <taxon>Brassiceae</taxon>
        <taxon>Brassica</taxon>
    </lineage>
</organism>
<accession>A0A8S9P7U5</accession>
<name>A0A8S9P7U5_BRACR</name>